<dbReference type="InterPro" id="IPR058625">
    <property type="entry name" value="MdtA-like_BSH"/>
</dbReference>
<dbReference type="Gene3D" id="1.10.287.470">
    <property type="entry name" value="Helix hairpin bin"/>
    <property type="match status" value="1"/>
</dbReference>
<dbReference type="Pfam" id="PF25876">
    <property type="entry name" value="HH_MFP_RND"/>
    <property type="match status" value="1"/>
</dbReference>
<feature type="domain" description="Multidrug resistance protein MdtA-like alpha-helical hairpin" evidence="2">
    <location>
        <begin position="103"/>
        <end position="173"/>
    </location>
</feature>
<dbReference type="InterPro" id="IPR058624">
    <property type="entry name" value="MdtA-like_HH"/>
</dbReference>
<sequence>MRVHPRPILPILAGAALIVVMCLAGCSKAPETVVPERPAIVSQPVRASDHAPTYFSGEIRARHESQLAFRVGGKIERRLVDVGARVDAGDVLVTLDPADFRLQLAAAEAAVASATADTGLARSERDRYATLLERKLISQSQFDAQDTGLAAAEARLAQARAQLDVARNQVQYARLVADRAGVLTSIQAETGQVVAPGQVVAVLAEDGEREVVIALPEAGVDRYPVGTAARVALWSDPGRVLNGTLREVAPDADSASRTWRARVTLQDDDGSVNLGQTARVRFDTGRQDGTPHWALPLAALHVKDAEPAVWVLDPATRAVGLRPVEVGAYREDSVEVTGVSENDWVVVAGVHKLAEGQVVRPIDRDNRPVGF</sequence>
<dbReference type="RefSeq" id="WP_123522480.1">
    <property type="nucleotide sequence ID" value="NZ_JBHLWF010000087.1"/>
</dbReference>
<evidence type="ECO:0000259" key="2">
    <source>
        <dbReference type="Pfam" id="PF25876"/>
    </source>
</evidence>
<evidence type="ECO:0000259" key="3">
    <source>
        <dbReference type="Pfam" id="PF25917"/>
    </source>
</evidence>
<comment type="similarity">
    <text evidence="1">Belongs to the membrane fusion protein (MFP) (TC 8.A.1) family.</text>
</comment>
<dbReference type="EMBL" id="SMAF01000008">
    <property type="protein sequence ID" value="TCS98448.1"/>
    <property type="molecule type" value="Genomic_DNA"/>
</dbReference>
<dbReference type="OrthoDB" id="9806939at2"/>
<keyword evidence="6" id="KW-1185">Reference proteome</keyword>
<dbReference type="Gene3D" id="2.40.50.100">
    <property type="match status" value="1"/>
</dbReference>
<accession>A0A4S3KWZ6</accession>
<evidence type="ECO:0000313" key="6">
    <source>
        <dbReference type="Proteomes" id="UP000294599"/>
    </source>
</evidence>
<dbReference type="InterPro" id="IPR058792">
    <property type="entry name" value="Beta-barrel_RND_2"/>
</dbReference>
<dbReference type="GO" id="GO:0015562">
    <property type="term" value="F:efflux transmembrane transporter activity"/>
    <property type="evidence" value="ECO:0007669"/>
    <property type="project" value="TreeGrafter"/>
</dbReference>
<evidence type="ECO:0000256" key="1">
    <source>
        <dbReference type="ARBA" id="ARBA00009477"/>
    </source>
</evidence>
<gene>
    <name evidence="5" type="ORF">EDC25_10828</name>
</gene>
<dbReference type="PANTHER" id="PTHR30469">
    <property type="entry name" value="MULTIDRUG RESISTANCE PROTEIN MDTA"/>
    <property type="match status" value="1"/>
</dbReference>
<dbReference type="PANTHER" id="PTHR30469:SF15">
    <property type="entry name" value="HLYD FAMILY OF SECRETION PROTEINS"/>
    <property type="match status" value="1"/>
</dbReference>
<feature type="domain" description="Multidrug resistance protein MdtA-like barrel-sandwich hybrid" evidence="3">
    <location>
        <begin position="70"/>
        <end position="200"/>
    </location>
</feature>
<proteinExistence type="inferred from homology"/>
<dbReference type="Gene3D" id="2.40.30.170">
    <property type="match status" value="1"/>
</dbReference>
<dbReference type="NCBIfam" id="TIGR01730">
    <property type="entry name" value="RND_mfp"/>
    <property type="match status" value="1"/>
</dbReference>
<evidence type="ECO:0000313" key="5">
    <source>
        <dbReference type="EMBL" id="TCS98448.1"/>
    </source>
</evidence>
<dbReference type="Pfam" id="PF25917">
    <property type="entry name" value="BSH_RND"/>
    <property type="match status" value="1"/>
</dbReference>
<comment type="caution">
    <text evidence="5">The sequence shown here is derived from an EMBL/GenBank/DDBJ whole genome shotgun (WGS) entry which is preliminary data.</text>
</comment>
<protein>
    <submittedName>
        <fullName evidence="5">Multidrug efflux system membrane fusion protein</fullName>
    </submittedName>
</protein>
<dbReference type="Gene3D" id="2.40.420.20">
    <property type="match status" value="1"/>
</dbReference>
<dbReference type="Proteomes" id="UP000294599">
    <property type="component" value="Unassembled WGS sequence"/>
</dbReference>
<dbReference type="InterPro" id="IPR006143">
    <property type="entry name" value="RND_pump_MFP"/>
</dbReference>
<organism evidence="5 6">
    <name type="scientific">Pseudofulvimonas gallinarii</name>
    <dbReference type="NCBI Taxonomy" id="634155"/>
    <lineage>
        <taxon>Bacteria</taxon>
        <taxon>Pseudomonadati</taxon>
        <taxon>Pseudomonadota</taxon>
        <taxon>Gammaproteobacteria</taxon>
        <taxon>Lysobacterales</taxon>
        <taxon>Rhodanobacteraceae</taxon>
        <taxon>Pseudofulvimonas</taxon>
    </lineage>
</organism>
<dbReference type="GO" id="GO:1990281">
    <property type="term" value="C:efflux pump complex"/>
    <property type="evidence" value="ECO:0007669"/>
    <property type="project" value="TreeGrafter"/>
</dbReference>
<evidence type="ECO:0000259" key="4">
    <source>
        <dbReference type="Pfam" id="PF25954"/>
    </source>
</evidence>
<dbReference type="AlphaFoldDB" id="A0A4S3KWZ6"/>
<feature type="domain" description="CusB-like beta-barrel" evidence="4">
    <location>
        <begin position="211"/>
        <end position="284"/>
    </location>
</feature>
<dbReference type="SUPFAM" id="SSF111369">
    <property type="entry name" value="HlyD-like secretion proteins"/>
    <property type="match status" value="1"/>
</dbReference>
<dbReference type="Pfam" id="PF25954">
    <property type="entry name" value="Beta-barrel_RND_2"/>
    <property type="match status" value="1"/>
</dbReference>
<name>A0A4S3KWZ6_9GAMM</name>
<reference evidence="5 6" key="1">
    <citation type="submission" date="2019-03" db="EMBL/GenBank/DDBJ databases">
        <title>Genomic Encyclopedia of Type Strains, Phase IV (KMG-IV): sequencing the most valuable type-strain genomes for metagenomic binning, comparative biology and taxonomic classification.</title>
        <authorList>
            <person name="Goeker M."/>
        </authorList>
    </citation>
    <scope>NUCLEOTIDE SEQUENCE [LARGE SCALE GENOMIC DNA]</scope>
    <source>
        <strain evidence="5 6">DSM 21944</strain>
    </source>
</reference>